<protein>
    <submittedName>
        <fullName evidence="2">Uncharacterized protein</fullName>
    </submittedName>
</protein>
<accession>A0A7R9ZJS0</accession>
<name>A0A7R9ZJS0_9STRA</name>
<dbReference type="AlphaFoldDB" id="A0A7R9ZJS0"/>
<gene>
    <name evidence="2" type="ORF">CAUS1442_LOCUS1905</name>
</gene>
<dbReference type="EMBL" id="HBEF01003012">
    <property type="protein sequence ID" value="CAD8329807.1"/>
    <property type="molecule type" value="Transcribed_RNA"/>
</dbReference>
<evidence type="ECO:0000313" key="2">
    <source>
        <dbReference type="EMBL" id="CAD8329807.1"/>
    </source>
</evidence>
<reference evidence="2" key="1">
    <citation type="submission" date="2021-01" db="EMBL/GenBank/DDBJ databases">
        <authorList>
            <person name="Corre E."/>
            <person name="Pelletier E."/>
            <person name="Niang G."/>
            <person name="Scheremetjew M."/>
            <person name="Finn R."/>
            <person name="Kale V."/>
            <person name="Holt S."/>
            <person name="Cochrane G."/>
            <person name="Meng A."/>
            <person name="Brown T."/>
            <person name="Cohen L."/>
        </authorList>
    </citation>
    <scope>NUCLEOTIDE SEQUENCE</scope>
    <source>
        <strain evidence="2">CCMP3328</strain>
    </source>
</reference>
<feature type="compositionally biased region" description="Basic residues" evidence="1">
    <location>
        <begin position="8"/>
        <end position="22"/>
    </location>
</feature>
<sequence length="259" mass="30223">MEKYRKEQKQKHKHHHHHHDHHHHDSDHENENDTEKNQDNPPRLTRHQATMMQFAAKMGYESAQELETEMASPRNLLQRKFKRYKRYGDTSIDVIVQDMLQDYNFIAVMERMDESLVVFQMLFGLSTQEILYTKARSSGTFSNGPSVDRPCVYILKPSLTPGMQDYFASPEWKELAAEDERIFQAANASLDRTIDALGRDAFDAKMREFQAALVLAQQQCEGRVHGMCNARGNPIPFRKRTCYIWAEGCDHQCLNDLEF</sequence>
<proteinExistence type="predicted"/>
<evidence type="ECO:0000256" key="1">
    <source>
        <dbReference type="SAM" id="MobiDB-lite"/>
    </source>
</evidence>
<organism evidence="2">
    <name type="scientific">Craspedostauros australis</name>
    <dbReference type="NCBI Taxonomy" id="1486917"/>
    <lineage>
        <taxon>Eukaryota</taxon>
        <taxon>Sar</taxon>
        <taxon>Stramenopiles</taxon>
        <taxon>Ochrophyta</taxon>
        <taxon>Bacillariophyta</taxon>
        <taxon>Bacillariophyceae</taxon>
        <taxon>Bacillariophycidae</taxon>
        <taxon>Naviculales</taxon>
        <taxon>Naviculaceae</taxon>
        <taxon>Craspedostauros</taxon>
    </lineage>
</organism>
<feature type="region of interest" description="Disordered" evidence="1">
    <location>
        <begin position="1"/>
        <end position="43"/>
    </location>
</feature>
<feature type="compositionally biased region" description="Basic and acidic residues" evidence="1">
    <location>
        <begin position="23"/>
        <end position="38"/>
    </location>
</feature>